<feature type="domain" description="Type III secretion system flagellar brake protein YcgR PilZN" evidence="2">
    <location>
        <begin position="24"/>
        <end position="89"/>
    </location>
</feature>
<dbReference type="OrthoDB" id="1786097at2"/>
<dbReference type="Proteomes" id="UP000009315">
    <property type="component" value="Unassembled WGS sequence"/>
</dbReference>
<keyword evidence="4" id="KW-1185">Reference proteome</keyword>
<name>K8EH43_9FIRM</name>
<evidence type="ECO:0000313" key="3">
    <source>
        <dbReference type="EMBL" id="CCO07946.1"/>
    </source>
</evidence>
<dbReference type="Gene3D" id="2.40.10.220">
    <property type="entry name" value="predicted glycosyltransferase like domains"/>
    <property type="match status" value="1"/>
</dbReference>
<evidence type="ECO:0000259" key="2">
    <source>
        <dbReference type="Pfam" id="PF12945"/>
    </source>
</evidence>
<organism evidence="3 4">
    <name type="scientific">Desulforamulus hydrothermalis Lam5 = DSM 18033</name>
    <dbReference type="NCBI Taxonomy" id="1121428"/>
    <lineage>
        <taxon>Bacteria</taxon>
        <taxon>Bacillati</taxon>
        <taxon>Bacillota</taxon>
        <taxon>Clostridia</taxon>
        <taxon>Eubacteriales</taxon>
        <taxon>Peptococcaceae</taxon>
        <taxon>Desulforamulus</taxon>
    </lineage>
</organism>
<reference evidence="3 4" key="1">
    <citation type="journal article" date="2013" name="Genome Announc.">
        <title>Genome Sequence of the Sulfate-Reducing Bacterium Desulfotomaculum hydrothermale Lam5(T).</title>
        <authorList>
            <person name="Amin O."/>
            <person name="Fardeau M.L."/>
            <person name="Valette O."/>
            <person name="Hirschler-Rea A."/>
            <person name="Barbe V."/>
            <person name="Medigue C."/>
            <person name="Vacherie B."/>
            <person name="Ollivier B."/>
            <person name="Bertin P.N."/>
            <person name="Dolla A."/>
        </authorList>
    </citation>
    <scope>NUCLEOTIDE SEQUENCE [LARGE SCALE GENOMIC DNA]</scope>
    <source>
        <strain evidence="4">Lam5 / DSM 18033</strain>
    </source>
</reference>
<gene>
    <name evidence="3" type="ORF">DESHY_160070</name>
</gene>
<protein>
    <submittedName>
        <fullName evidence="3">Type IV pilus assembly PilZ</fullName>
    </submittedName>
</protein>
<accession>K8EH43</accession>
<dbReference type="AlphaFoldDB" id="K8EH43"/>
<feature type="domain" description="PilZ" evidence="1">
    <location>
        <begin position="96"/>
        <end position="198"/>
    </location>
</feature>
<dbReference type="Pfam" id="PF12945">
    <property type="entry name" value="PilZNR"/>
    <property type="match status" value="1"/>
</dbReference>
<proteinExistence type="predicted"/>
<dbReference type="Pfam" id="PF07238">
    <property type="entry name" value="PilZ"/>
    <property type="match status" value="1"/>
</dbReference>
<dbReference type="EMBL" id="CAOS01000008">
    <property type="protein sequence ID" value="CCO07946.1"/>
    <property type="molecule type" value="Genomic_DNA"/>
</dbReference>
<dbReference type="SUPFAM" id="SSF141371">
    <property type="entry name" value="PilZ domain-like"/>
    <property type="match status" value="1"/>
</dbReference>
<dbReference type="GO" id="GO:0035438">
    <property type="term" value="F:cyclic-di-GMP binding"/>
    <property type="evidence" value="ECO:0007669"/>
    <property type="project" value="InterPro"/>
</dbReference>
<evidence type="ECO:0000259" key="1">
    <source>
        <dbReference type="Pfam" id="PF07238"/>
    </source>
</evidence>
<dbReference type="InterPro" id="IPR009926">
    <property type="entry name" value="T3SS_YcgR_PilZN"/>
</dbReference>
<sequence>MIDPLEILAVKKEILLPVPPFLEYKAVITAIEDNLFWISLPKQAGQVLVLQEKQHLEIRVPMRYGLYSANTRVVKIGNHHHKFYGLSMPDRFQKLQARQFVRADHATNVLFSYGSETAQTSMLNFSEGGCMVYVTPSLEKMLQNSEADFKVSFQVKDECFSVLARLAWRKIADYTPYAGFQFTNLSAAQQQKLADLAAQVEQSQKGHT</sequence>
<evidence type="ECO:0000313" key="4">
    <source>
        <dbReference type="Proteomes" id="UP000009315"/>
    </source>
</evidence>
<comment type="caution">
    <text evidence="3">The sequence shown here is derived from an EMBL/GenBank/DDBJ whole genome shotgun (WGS) entry which is preliminary data.</text>
</comment>
<dbReference type="InterPro" id="IPR009875">
    <property type="entry name" value="PilZ_domain"/>
</dbReference>
<dbReference type="RefSeq" id="WP_008411076.1">
    <property type="nucleotide sequence ID" value="NZ_CAOS01000008.1"/>
</dbReference>